<keyword evidence="2" id="KW-0378">Hydrolase</keyword>
<dbReference type="GO" id="GO:0016787">
    <property type="term" value="F:hydrolase activity"/>
    <property type="evidence" value="ECO:0007669"/>
    <property type="project" value="UniProtKB-KW"/>
</dbReference>
<evidence type="ECO:0000256" key="2">
    <source>
        <dbReference type="ARBA" id="ARBA00022801"/>
    </source>
</evidence>
<evidence type="ECO:0000313" key="3">
    <source>
        <dbReference type="EMBL" id="CAD8763879.1"/>
    </source>
</evidence>
<dbReference type="AlphaFoldDB" id="A0A7S0ULU4"/>
<reference evidence="3" key="1">
    <citation type="submission" date="2021-01" db="EMBL/GenBank/DDBJ databases">
        <authorList>
            <person name="Corre E."/>
            <person name="Pelletier E."/>
            <person name="Niang G."/>
            <person name="Scheremetjew M."/>
            <person name="Finn R."/>
            <person name="Kale V."/>
            <person name="Holt S."/>
            <person name="Cochrane G."/>
            <person name="Meng A."/>
            <person name="Brown T."/>
            <person name="Cohen L."/>
        </authorList>
    </citation>
    <scope>NUCLEOTIDE SEQUENCE</scope>
    <source>
        <strain evidence="3">SAG 63-3</strain>
    </source>
</reference>
<name>A0A7S0ULU4_9CHLO</name>
<keyword evidence="1" id="KW-0547">Nucleotide-binding</keyword>
<dbReference type="Pfam" id="PF11969">
    <property type="entry name" value="DcpS_C"/>
    <property type="match status" value="1"/>
</dbReference>
<protein>
    <recommendedName>
        <fullName evidence="4">HIT domain-containing protein</fullName>
    </recommendedName>
</protein>
<evidence type="ECO:0008006" key="4">
    <source>
        <dbReference type="Google" id="ProtNLM"/>
    </source>
</evidence>
<dbReference type="PANTHER" id="PTHR12486:SF5">
    <property type="entry name" value="ADENOSINE 5'-MONOPHOSPHORAMIDASE HINT3"/>
    <property type="match status" value="1"/>
</dbReference>
<evidence type="ECO:0000256" key="1">
    <source>
        <dbReference type="ARBA" id="ARBA00022741"/>
    </source>
</evidence>
<dbReference type="InterPro" id="IPR036265">
    <property type="entry name" value="HIT-like_sf"/>
</dbReference>
<accession>A0A7S0ULU4</accession>
<dbReference type="SUPFAM" id="SSF54197">
    <property type="entry name" value="HIT-like"/>
    <property type="match status" value="2"/>
</dbReference>
<sequence length="243" mass="27193">MGSVISFMRDPLRDPLEHLRHQRGRCVFCKIEQETRSANGIAGVVSTDRIIYQNERLLIFPDIRPAARLHLLVVPRVHVANIRSLNALDSEDIDLVKEMESLGRAALLSLSAQEGIPLAGVEAHLLNASVDNSDLEHGFLTVHASSNNSSNALSASIKSSYFLKDLKPVSDRSLDSKLGFKFGYHVPPFRSVDHLHLHCFLLPHIPWWIRLKYVFQGIWKDAVSLEQELQGKGRVTNTASSET</sequence>
<dbReference type="Gene3D" id="3.30.428.10">
    <property type="entry name" value="HIT-like"/>
    <property type="match status" value="1"/>
</dbReference>
<proteinExistence type="predicted"/>
<dbReference type="GO" id="GO:0000166">
    <property type="term" value="F:nucleotide binding"/>
    <property type="evidence" value="ECO:0007669"/>
    <property type="project" value="UniProtKB-KW"/>
</dbReference>
<dbReference type="PANTHER" id="PTHR12486">
    <property type="entry name" value="APRATAXIN-RELATED"/>
    <property type="match status" value="1"/>
</dbReference>
<organism evidence="3">
    <name type="scientific">Polytomella parva</name>
    <dbReference type="NCBI Taxonomy" id="51329"/>
    <lineage>
        <taxon>Eukaryota</taxon>
        <taxon>Viridiplantae</taxon>
        <taxon>Chlorophyta</taxon>
        <taxon>core chlorophytes</taxon>
        <taxon>Chlorophyceae</taxon>
        <taxon>CS clade</taxon>
        <taxon>Chlamydomonadales</taxon>
        <taxon>Chlamydomonadaceae</taxon>
        <taxon>Polytomella</taxon>
    </lineage>
</organism>
<gene>
    <name evidence="3" type="ORF">PPAR00522_LOCUS262</name>
</gene>
<dbReference type="EMBL" id="HBFM01000477">
    <property type="protein sequence ID" value="CAD8763879.1"/>
    <property type="molecule type" value="Transcribed_RNA"/>
</dbReference>